<keyword evidence="7" id="KW-1185">Reference proteome</keyword>
<keyword evidence="4" id="KW-0788">Thiol protease</keyword>
<evidence type="ECO:0000259" key="5">
    <source>
        <dbReference type="Pfam" id="PF00877"/>
    </source>
</evidence>
<comment type="similarity">
    <text evidence="1">Belongs to the peptidase C40 family.</text>
</comment>
<dbReference type="Pfam" id="PF00877">
    <property type="entry name" value="NLPC_P60"/>
    <property type="match status" value="1"/>
</dbReference>
<evidence type="ECO:0000256" key="4">
    <source>
        <dbReference type="ARBA" id="ARBA00022807"/>
    </source>
</evidence>
<dbReference type="AlphaFoldDB" id="A0A516KJ93"/>
<sequence length="37" mass="4086">MYKKGISHVGIYAGNHTFIHVSETGVTTSSLSNAYWK</sequence>
<organism evidence="6 7">
    <name type="scientific">Radiobacillus deserti</name>
    <dbReference type="NCBI Taxonomy" id="2594883"/>
    <lineage>
        <taxon>Bacteria</taxon>
        <taxon>Bacillati</taxon>
        <taxon>Bacillota</taxon>
        <taxon>Bacilli</taxon>
        <taxon>Bacillales</taxon>
        <taxon>Bacillaceae</taxon>
        <taxon>Radiobacillus</taxon>
    </lineage>
</organism>
<name>A0A516KJ93_9BACI</name>
<protein>
    <recommendedName>
        <fullName evidence="5">NlpC/P60 domain-containing protein</fullName>
    </recommendedName>
</protein>
<dbReference type="InterPro" id="IPR000064">
    <property type="entry name" value="NLP_P60_dom"/>
</dbReference>
<feature type="domain" description="NlpC/P60" evidence="5">
    <location>
        <begin position="3"/>
        <end position="37"/>
    </location>
</feature>
<evidence type="ECO:0000256" key="2">
    <source>
        <dbReference type="ARBA" id="ARBA00022670"/>
    </source>
</evidence>
<reference evidence="6 7" key="1">
    <citation type="submission" date="2019-07" db="EMBL/GenBank/DDBJ databases">
        <authorList>
            <person name="Li J."/>
        </authorList>
    </citation>
    <scope>NUCLEOTIDE SEQUENCE [LARGE SCALE GENOMIC DNA]</scope>
    <source>
        <strain evidence="6 7">TKL69</strain>
    </source>
</reference>
<dbReference type="SUPFAM" id="SSF54001">
    <property type="entry name" value="Cysteine proteinases"/>
    <property type="match status" value="1"/>
</dbReference>
<dbReference type="Gene3D" id="3.90.1720.10">
    <property type="entry name" value="endopeptidase domain like (from Nostoc punctiforme)"/>
    <property type="match status" value="1"/>
</dbReference>
<evidence type="ECO:0000256" key="3">
    <source>
        <dbReference type="ARBA" id="ARBA00022801"/>
    </source>
</evidence>
<keyword evidence="3" id="KW-0378">Hydrolase</keyword>
<evidence type="ECO:0000256" key="1">
    <source>
        <dbReference type="ARBA" id="ARBA00007074"/>
    </source>
</evidence>
<dbReference type="GO" id="GO:0008234">
    <property type="term" value="F:cysteine-type peptidase activity"/>
    <property type="evidence" value="ECO:0007669"/>
    <property type="project" value="UniProtKB-KW"/>
</dbReference>
<evidence type="ECO:0000313" key="6">
    <source>
        <dbReference type="EMBL" id="QDP41467.1"/>
    </source>
</evidence>
<dbReference type="OrthoDB" id="9813368at2"/>
<dbReference type="KEGG" id="aqt:FN924_15575"/>
<gene>
    <name evidence="6" type="ORF">FN924_15575</name>
</gene>
<keyword evidence="2" id="KW-0645">Protease</keyword>
<dbReference type="Proteomes" id="UP000315215">
    <property type="component" value="Chromosome"/>
</dbReference>
<dbReference type="GO" id="GO:0006508">
    <property type="term" value="P:proteolysis"/>
    <property type="evidence" value="ECO:0007669"/>
    <property type="project" value="UniProtKB-KW"/>
</dbReference>
<proteinExistence type="inferred from homology"/>
<accession>A0A516KJ93</accession>
<dbReference type="EMBL" id="CP041666">
    <property type="protein sequence ID" value="QDP41467.1"/>
    <property type="molecule type" value="Genomic_DNA"/>
</dbReference>
<dbReference type="InterPro" id="IPR038765">
    <property type="entry name" value="Papain-like_cys_pep_sf"/>
</dbReference>
<evidence type="ECO:0000313" key="7">
    <source>
        <dbReference type="Proteomes" id="UP000315215"/>
    </source>
</evidence>